<proteinExistence type="predicted"/>
<sequence>MKEGRRGRDFSSLTLSTKKWVNTNLLSKENKNMNLQSMMSAVTGTTPSVYGSRPMGVQPSQSNVIKGSYTGGYKLNGLNLIVGKSLEKYMNRMDELDNYLESSVTRTILDIISDTVSELFTTTTDIITLEGLEDEHKFFEEELAMVNNIFNHLHIGKHIKTNLRDIIYYGSYSFHLQEEVSETKGDNIKTRTGVDDDGIPYAKIKKNTKRAKYKLRYLKEPHKVISVWKDNQVQSYITPMMNGDLAEFTPGEIVSITTADFTLDIDEHLYEDDLRRNTTDELGIKSYDKMYLGGTPLYNDITYKVKEYVLKDYLLSILSIKDLIQPLILLLGLEKTTSLSDGYDLTQKVEELINRNVDMSFLESKNLSIKQLAQSLIDNIRVIPDYDNKLAMLQDLSLDRVNDKIDRMRADQGMVKEDIIGSTGMPYELFEGRATRWEAIKTSQRFTSKINYYSDSINNSLVHLAEYLFQKLTDVDFGKIKGKIKCNLVNKSILTESNNFNMMESMLEQASRLADLSDLIERTTQSSFISQPRLREYLRNALGKIDGSMQDLIKTDEEIKAEFESQQEQQQMYQ</sequence>
<name>A0A8S5SW03_9CAUD</name>
<protein>
    <recommendedName>
        <fullName evidence="2">Portal protein</fullName>
    </recommendedName>
</protein>
<organism evidence="1">
    <name type="scientific">Siphoviridae sp. ctDOT22</name>
    <dbReference type="NCBI Taxonomy" id="2827812"/>
    <lineage>
        <taxon>Viruses</taxon>
        <taxon>Duplodnaviria</taxon>
        <taxon>Heunggongvirae</taxon>
        <taxon>Uroviricota</taxon>
        <taxon>Caudoviricetes</taxon>
    </lineage>
</organism>
<evidence type="ECO:0008006" key="2">
    <source>
        <dbReference type="Google" id="ProtNLM"/>
    </source>
</evidence>
<reference evidence="1" key="1">
    <citation type="journal article" date="2021" name="Proc. Natl. Acad. Sci. U.S.A.">
        <title>A Catalog of Tens of Thousands of Viruses from Human Metagenomes Reveals Hidden Associations with Chronic Diseases.</title>
        <authorList>
            <person name="Tisza M.J."/>
            <person name="Buck C.B."/>
        </authorList>
    </citation>
    <scope>NUCLEOTIDE SEQUENCE</scope>
    <source>
        <strain evidence="1">CtDOT22</strain>
    </source>
</reference>
<dbReference type="EMBL" id="BK032686">
    <property type="protein sequence ID" value="DAF55096.1"/>
    <property type="molecule type" value="Genomic_DNA"/>
</dbReference>
<evidence type="ECO:0000313" key="1">
    <source>
        <dbReference type="EMBL" id="DAF55096.1"/>
    </source>
</evidence>
<accession>A0A8S5SW03</accession>